<evidence type="ECO:0000313" key="2">
    <source>
        <dbReference type="Proteomes" id="UP000005938"/>
    </source>
</evidence>
<dbReference type="InterPro" id="IPR011042">
    <property type="entry name" value="6-blade_b-propeller_TolB-like"/>
</dbReference>
<dbReference type="InterPro" id="IPR011659">
    <property type="entry name" value="WD40"/>
</dbReference>
<dbReference type="Gene3D" id="2.120.10.30">
    <property type="entry name" value="TolB, C-terminal domain"/>
    <property type="match status" value="1"/>
</dbReference>
<accession>I0WF77</accession>
<keyword evidence="2" id="KW-1185">Reference proteome</keyword>
<gene>
    <name evidence="1" type="ORF">W5A_07552</name>
</gene>
<dbReference type="Proteomes" id="UP000005938">
    <property type="component" value="Unassembled WGS sequence"/>
</dbReference>
<dbReference type="SUPFAM" id="SSF82171">
    <property type="entry name" value="DPP6 N-terminal domain-like"/>
    <property type="match status" value="1"/>
</dbReference>
<proteinExistence type="predicted"/>
<name>I0WF77_9FLAO</name>
<dbReference type="OrthoDB" id="9809364at2"/>
<dbReference type="Pfam" id="PF07676">
    <property type="entry name" value="PD40"/>
    <property type="match status" value="2"/>
</dbReference>
<dbReference type="STRING" id="946077.W5A_07552"/>
<dbReference type="eggNOG" id="COG0823">
    <property type="taxonomic scope" value="Bacteria"/>
</dbReference>
<comment type="caution">
    <text evidence="1">The sequence shown here is derived from an EMBL/GenBank/DDBJ whole genome shotgun (WGS) entry which is preliminary data.</text>
</comment>
<sequence>MKYSYLYIFILLPFLACQSNHTSQEKKPTLDITVASDSVSLFGEGIISTALFERDLAINPKGTEIVYTLGDYKQSRRSLVVMRQENGEWTAPEILPFSGSKHHDIEPFYTNEGNRIYFASNRPIFNDSTRNDYNIWYTDKVGGEWAEPIALDSIINTKGDEFFPSLSDKGNLFFTATREDGIGREDIFMSQYKEGHFLAPEVLPVEINTAYYEFNAYISPKEDLLIFSSYGRKDGQGGGDLYISRKDEHGNWGESKNMGTLINSEKLDFCPFIDWENRIFYFSSERTVLNTQALKTVSDIKQLAHNPLNGFSNIYKISLDVLDNY</sequence>
<dbReference type="AlphaFoldDB" id="I0WF77"/>
<reference evidence="1 2" key="1">
    <citation type="journal article" date="2012" name="J. Bacteriol.">
        <title>Genome Sequence of the Halotolerant Bacterium Imtechella halotolerans K1T.</title>
        <authorList>
            <person name="Kumar S."/>
            <person name="Vikram S."/>
            <person name="Subramanian S."/>
            <person name="Raghava G.P."/>
            <person name="Pinnaka A.K."/>
        </authorList>
    </citation>
    <scope>NUCLEOTIDE SEQUENCE [LARGE SCALE GENOMIC DNA]</scope>
    <source>
        <strain evidence="1 2">K1</strain>
    </source>
</reference>
<dbReference type="EMBL" id="AJJU01000008">
    <property type="protein sequence ID" value="EID75043.1"/>
    <property type="molecule type" value="Genomic_DNA"/>
</dbReference>
<protein>
    <submittedName>
        <fullName evidence="1">WD40-like beta Propeller containing protein</fullName>
    </submittedName>
</protein>
<evidence type="ECO:0000313" key="1">
    <source>
        <dbReference type="EMBL" id="EID75043.1"/>
    </source>
</evidence>
<organism evidence="1 2">
    <name type="scientific">Imtechella halotolerans K1</name>
    <dbReference type="NCBI Taxonomy" id="946077"/>
    <lineage>
        <taxon>Bacteria</taxon>
        <taxon>Pseudomonadati</taxon>
        <taxon>Bacteroidota</taxon>
        <taxon>Flavobacteriia</taxon>
        <taxon>Flavobacteriales</taxon>
        <taxon>Flavobacteriaceae</taxon>
        <taxon>Imtechella</taxon>
    </lineage>
</organism>
<dbReference type="RefSeq" id="WP_008239089.1">
    <property type="nucleotide sequence ID" value="NZ_AJJU01000008.1"/>
</dbReference>